<evidence type="ECO:0000256" key="5">
    <source>
        <dbReference type="ARBA" id="ARBA00023237"/>
    </source>
</evidence>
<evidence type="ECO:0000256" key="4">
    <source>
        <dbReference type="ARBA" id="ARBA00023136"/>
    </source>
</evidence>
<dbReference type="GO" id="GO:0009279">
    <property type="term" value="C:cell outer membrane"/>
    <property type="evidence" value="ECO:0007669"/>
    <property type="project" value="UniProtKB-SubCell"/>
</dbReference>
<evidence type="ECO:0000313" key="7">
    <source>
        <dbReference type="EMBL" id="VDN48019.1"/>
    </source>
</evidence>
<dbReference type="AlphaFoldDB" id="A0A3P7S6Y6"/>
<dbReference type="Proteomes" id="UP000279029">
    <property type="component" value="Chromosome"/>
</dbReference>
<dbReference type="EMBL" id="LR130778">
    <property type="protein sequence ID" value="VDN48019.1"/>
    <property type="molecule type" value="Genomic_DNA"/>
</dbReference>
<evidence type="ECO:0000256" key="3">
    <source>
        <dbReference type="ARBA" id="ARBA00022692"/>
    </source>
</evidence>
<dbReference type="KEGG" id="cbar:PATL70BA_2133"/>
<evidence type="ECO:0000313" key="8">
    <source>
        <dbReference type="Proteomes" id="UP000279029"/>
    </source>
</evidence>
<proteinExistence type="predicted"/>
<keyword evidence="6" id="KW-0732">Signal</keyword>
<dbReference type="GO" id="GO:0015288">
    <property type="term" value="F:porin activity"/>
    <property type="evidence" value="ECO:0007669"/>
    <property type="project" value="TreeGrafter"/>
</dbReference>
<gene>
    <name evidence="7" type="ORF">PATL70BA_2133</name>
</gene>
<dbReference type="PANTHER" id="PTHR30026:SF20">
    <property type="entry name" value="OUTER MEMBRANE PROTEIN TOLC"/>
    <property type="match status" value="1"/>
</dbReference>
<keyword evidence="3" id="KW-0812">Transmembrane</keyword>
<keyword evidence="8" id="KW-1185">Reference proteome</keyword>
<dbReference type="RefSeq" id="WP_125137225.1">
    <property type="nucleotide sequence ID" value="NZ_LR130778.1"/>
</dbReference>
<dbReference type="GO" id="GO:0015562">
    <property type="term" value="F:efflux transmembrane transporter activity"/>
    <property type="evidence" value="ECO:0007669"/>
    <property type="project" value="InterPro"/>
</dbReference>
<dbReference type="SUPFAM" id="SSF56954">
    <property type="entry name" value="Outer membrane efflux proteins (OEP)"/>
    <property type="match status" value="1"/>
</dbReference>
<keyword evidence="4" id="KW-0472">Membrane</keyword>
<evidence type="ECO:0000256" key="1">
    <source>
        <dbReference type="ARBA" id="ARBA00004442"/>
    </source>
</evidence>
<reference evidence="7 8" key="1">
    <citation type="submission" date="2018-09" db="EMBL/GenBank/DDBJ databases">
        <authorList>
            <person name="Postec A."/>
        </authorList>
    </citation>
    <scope>NUCLEOTIDE SEQUENCE [LARGE SCALE GENOMIC DNA]</scope>
    <source>
        <strain evidence="7">70B-A</strain>
    </source>
</reference>
<dbReference type="GO" id="GO:1990281">
    <property type="term" value="C:efflux pump complex"/>
    <property type="evidence" value="ECO:0007669"/>
    <property type="project" value="TreeGrafter"/>
</dbReference>
<keyword evidence="2" id="KW-1134">Transmembrane beta strand</keyword>
<feature type="signal peptide" evidence="6">
    <location>
        <begin position="1"/>
        <end position="30"/>
    </location>
</feature>
<name>A0A3P7S6Y6_9FIRM</name>
<evidence type="ECO:0000256" key="6">
    <source>
        <dbReference type="SAM" id="SignalP"/>
    </source>
</evidence>
<comment type="subcellular location">
    <subcellularLocation>
        <location evidence="1">Cell outer membrane</location>
    </subcellularLocation>
</comment>
<evidence type="ECO:0008006" key="9">
    <source>
        <dbReference type="Google" id="ProtNLM"/>
    </source>
</evidence>
<sequence>MNSRILKKRVALTIASMLTLGTFMGSPVRAEELAAASAEVSQAEPVETTESTTLKVEDALLMALENSFELKIAETEMNNSIMTASQQRTLAKEDANTGIYDADLAIKIAKINREVLPTLAKETYNAKITEVALGVKGAFAEVVFAKENLALARKYKLQADESLAMVKTKRTLGQASDLEVTNTEADVATKASELVQAQITYDQKLMDLNLLMNEPLDKTWVIEDTMATEAVQLVPLEEMKTYMFENHPMVLGSNLSFDVAESTFNLAKGYYPSNVWTYRYAEQDYLKAKYQNQLALLTQEKSLIQAYMSVQGNLEAVKALEKNVSTVVESYRVAKIRFELGMITSFQLNEALLMQQRMESNLANAKRGYRLAIAQLEYISGMEAIKTAE</sequence>
<dbReference type="PANTHER" id="PTHR30026">
    <property type="entry name" value="OUTER MEMBRANE PROTEIN TOLC"/>
    <property type="match status" value="1"/>
</dbReference>
<keyword evidence="5" id="KW-0998">Cell outer membrane</keyword>
<protein>
    <recommendedName>
        <fullName evidence="9">TolC family protein</fullName>
    </recommendedName>
</protein>
<accession>A0A3P7S6Y6</accession>
<dbReference type="Gene3D" id="1.20.1600.10">
    <property type="entry name" value="Outer membrane efflux proteins (OEP)"/>
    <property type="match status" value="2"/>
</dbReference>
<dbReference type="InterPro" id="IPR051906">
    <property type="entry name" value="TolC-like"/>
</dbReference>
<evidence type="ECO:0000256" key="2">
    <source>
        <dbReference type="ARBA" id="ARBA00022452"/>
    </source>
</evidence>
<feature type="chain" id="PRO_5018048005" description="TolC family protein" evidence="6">
    <location>
        <begin position="31"/>
        <end position="389"/>
    </location>
</feature>
<organism evidence="7 8">
    <name type="scientific">Petrocella atlantisensis</name>
    <dbReference type="NCBI Taxonomy" id="2173034"/>
    <lineage>
        <taxon>Bacteria</taxon>
        <taxon>Bacillati</taxon>
        <taxon>Bacillota</taxon>
        <taxon>Clostridia</taxon>
        <taxon>Lachnospirales</taxon>
        <taxon>Vallitaleaceae</taxon>
        <taxon>Petrocella</taxon>
    </lineage>
</organism>